<evidence type="ECO:0000256" key="1">
    <source>
        <dbReference type="ARBA" id="ARBA00022801"/>
    </source>
</evidence>
<dbReference type="PROSITE" id="PS51194">
    <property type="entry name" value="HELICASE_CTER"/>
    <property type="match status" value="1"/>
</dbReference>
<keyword evidence="1" id="KW-0378">Hydrolase</keyword>
<feature type="domain" description="Helicase C-terminal" evidence="3">
    <location>
        <begin position="701"/>
        <end position="857"/>
    </location>
</feature>
<dbReference type="PROSITE" id="PS00690">
    <property type="entry name" value="DEAH_ATP_HELICASE"/>
    <property type="match status" value="1"/>
</dbReference>
<dbReference type="InterPro" id="IPR025202">
    <property type="entry name" value="PLD-like_dom"/>
</dbReference>
<accession>A0ABZ3H308</accession>
<dbReference type="InterPro" id="IPR038718">
    <property type="entry name" value="SNF2-like_sf"/>
</dbReference>
<feature type="domain" description="Helicase ATP-binding" evidence="2">
    <location>
        <begin position="279"/>
        <end position="430"/>
    </location>
</feature>
<dbReference type="PROSITE" id="PS51192">
    <property type="entry name" value="HELICASE_ATP_BIND_1"/>
    <property type="match status" value="1"/>
</dbReference>
<dbReference type="InterPro" id="IPR014001">
    <property type="entry name" value="Helicase_ATP-bd"/>
</dbReference>
<dbReference type="InterPro" id="IPR027417">
    <property type="entry name" value="P-loop_NTPase"/>
</dbReference>
<dbReference type="RefSeq" id="WP_193808177.1">
    <property type="nucleotide sequence ID" value="NZ_CP087714.1"/>
</dbReference>
<dbReference type="PANTHER" id="PTHR45766:SF6">
    <property type="entry name" value="SWI_SNF-RELATED MATRIX-ASSOCIATED ACTIN-DEPENDENT REGULATOR OF CHROMATIN SUBFAMILY A-LIKE PROTEIN 1"/>
    <property type="match status" value="1"/>
</dbReference>
<reference evidence="4 5" key="1">
    <citation type="submission" date="2021-11" db="EMBL/GenBank/DDBJ databases">
        <title>Whole genome of Geoglobus acetivorans.</title>
        <authorList>
            <person name="Liu D."/>
        </authorList>
    </citation>
    <scope>NUCLEOTIDE SEQUENCE [LARGE SCALE GENOMIC DNA]</scope>
    <source>
        <strain evidence="4 5">SBH6</strain>
    </source>
</reference>
<dbReference type="Gene3D" id="3.40.50.300">
    <property type="entry name" value="P-loop containing nucleotide triphosphate hydrolases"/>
    <property type="match status" value="1"/>
</dbReference>
<dbReference type="Pfam" id="PF04851">
    <property type="entry name" value="ResIII"/>
    <property type="match status" value="1"/>
</dbReference>
<evidence type="ECO:0000313" key="4">
    <source>
        <dbReference type="EMBL" id="XAT63019.1"/>
    </source>
</evidence>
<dbReference type="SUPFAM" id="SSF52540">
    <property type="entry name" value="P-loop containing nucleoside triphosphate hydrolases"/>
    <property type="match status" value="2"/>
</dbReference>
<dbReference type="PANTHER" id="PTHR45766">
    <property type="entry name" value="DNA ANNEALING HELICASE AND ENDONUCLEASE ZRANB3 FAMILY MEMBER"/>
    <property type="match status" value="1"/>
</dbReference>
<dbReference type="InterPro" id="IPR006935">
    <property type="entry name" value="Helicase/UvrB_N"/>
</dbReference>
<evidence type="ECO:0000259" key="3">
    <source>
        <dbReference type="PROSITE" id="PS51194"/>
    </source>
</evidence>
<dbReference type="EMBL" id="CP087714">
    <property type="protein sequence ID" value="XAT63019.1"/>
    <property type="molecule type" value="Genomic_DNA"/>
</dbReference>
<dbReference type="SMART" id="SM00487">
    <property type="entry name" value="DEXDc"/>
    <property type="match status" value="1"/>
</dbReference>
<dbReference type="SMART" id="SM00490">
    <property type="entry name" value="HELICc"/>
    <property type="match status" value="1"/>
</dbReference>
<sequence length="1120" mass="129138">MDKNYIQLLQERGLVDNRTIKLLDVLKEALTCGLYPRIDITVGFLFLSGLKEIKDELKQFFENGGEMRIVLGNVMQEKTYEQLVYAYNSIERVKKIQSKSMFSNEDRINPNAEAYSRQLGQTSHTKENQEMAMLLKSWLESGQLKLRIYTQEYMHAKTYLFHAERGVSFGLVGSSNLSLSGLMANTELNAPVAMGHYNTLKNWFEEIWNQAEDFNPALIEVIRKSWADPEYLPPPYEVLIRGLYELFRDVVDADIKGMYITTLFSKLYEFQIDAAKRAIAIAERLGGVLISDVVGLGKTYIACATAHDLSLRSMYSGKPYRVAVISPRQLVKYWKSMLAAFNIEGEVFSAGLLSIDEERSENKRVMMEYVRDKAGVVIVDEAHNYANPETESYKTLKKILVGKHVLLLTATPYRRNYGDIINLIQLFVHTPTPPFQVPAKSWTELAELIQQGKIPPSYVLREVMVRRTRYDIIKLYGGERNCINFGDKTLCFPERRLKTLTYSISDVYDLRLLPDVVSKLTRGKRRIEDVYELLIEGIKNMTYARFNLYKYVRPEYKKVRPYSELSQSGNLKGITKMLFLKRLESSWYAFYKTVERSLIISKNFVKFLRRGVVPAGEDYEDILLNLQEGTPKELTYPEVDAEIARIGIKYDADKFNVDALLRDVNRDIEILEAMYELVEPLKETFEENPLEDNKLSALAGLIEDLMQNTGQKILIFSEYSETVEWIYRALERIGLTNNWSIAAITSKTKNINEFVKRFAPKANNYATDDPIDILIATDVLSEGLNLQDANVVVNYDLHWTPVKLIQRIGRVDRIGSEHETVYIYNFFPETLLDRKLGLVEKIKTRVKEFGSALGADGKILEETEEWNPSAIEAIYGGDDNFLNKLEEETSLAIADGAESVLRKFMEEWPEKFDEIKKQYSMRSCCHWNGEYPLAFFVCTNGVKTNYYILRRDGETWELNLERNIEKLLKDTELTIETRPSRFHGELYYSAAEKAMQVFKQMIEDTESGIELAGKKKGKKLSRKNLDRLYKILSSTTTEERSELSKIFDMAKWAVKNVKSFDSDFKKIKTKSDSEFIDVVKKLLLQYNIPEMMAMSKERLEESGRKAFEPHIVAGLIFVPK</sequence>
<dbReference type="Pfam" id="PF00271">
    <property type="entry name" value="Helicase_C"/>
    <property type="match status" value="1"/>
</dbReference>
<dbReference type="InterPro" id="IPR049730">
    <property type="entry name" value="SNF2/RAD54-like_C"/>
</dbReference>
<dbReference type="Pfam" id="PF13091">
    <property type="entry name" value="PLDc_2"/>
    <property type="match status" value="1"/>
</dbReference>
<organism evidence="4 5">
    <name type="scientific">Geoglobus acetivorans</name>
    <dbReference type="NCBI Taxonomy" id="565033"/>
    <lineage>
        <taxon>Archaea</taxon>
        <taxon>Methanobacteriati</taxon>
        <taxon>Methanobacteriota</taxon>
        <taxon>Archaeoglobi</taxon>
        <taxon>Archaeoglobales</taxon>
        <taxon>Archaeoglobaceae</taxon>
        <taxon>Geoglobus</taxon>
    </lineage>
</organism>
<gene>
    <name evidence="4" type="ORF">LPQ35_07085</name>
</gene>
<protein>
    <submittedName>
        <fullName evidence="4">Phospholipase D-like domain-containing protein</fullName>
    </submittedName>
</protein>
<proteinExistence type="predicted"/>
<keyword evidence="5" id="KW-1185">Reference proteome</keyword>
<dbReference type="InterPro" id="IPR002464">
    <property type="entry name" value="DNA/RNA_helicase_DEAH_CS"/>
</dbReference>
<dbReference type="CDD" id="cd18793">
    <property type="entry name" value="SF2_C_SNF"/>
    <property type="match status" value="1"/>
</dbReference>
<dbReference type="GeneID" id="90449440"/>
<name>A0ABZ3H308_GEOAI</name>
<evidence type="ECO:0000313" key="5">
    <source>
        <dbReference type="Proteomes" id="UP001492541"/>
    </source>
</evidence>
<dbReference type="Gene3D" id="3.40.50.10810">
    <property type="entry name" value="Tandem AAA-ATPase domain"/>
    <property type="match status" value="1"/>
</dbReference>
<dbReference type="InterPro" id="IPR001650">
    <property type="entry name" value="Helicase_C-like"/>
</dbReference>
<evidence type="ECO:0000259" key="2">
    <source>
        <dbReference type="PROSITE" id="PS51192"/>
    </source>
</evidence>
<dbReference type="Gene3D" id="3.30.870.10">
    <property type="entry name" value="Endonuclease Chain A"/>
    <property type="match status" value="1"/>
</dbReference>
<dbReference type="Proteomes" id="UP001492541">
    <property type="component" value="Chromosome"/>
</dbReference>